<dbReference type="EMBL" id="JAUIZM010000008">
    <property type="protein sequence ID" value="KAK1370293.1"/>
    <property type="molecule type" value="Genomic_DNA"/>
</dbReference>
<reference evidence="1" key="1">
    <citation type="submission" date="2023-02" db="EMBL/GenBank/DDBJ databases">
        <title>Genome of toxic invasive species Heracleum sosnowskyi carries increased number of genes despite the absence of recent whole-genome duplications.</title>
        <authorList>
            <person name="Schelkunov M."/>
            <person name="Shtratnikova V."/>
            <person name="Makarenko M."/>
            <person name="Klepikova A."/>
            <person name="Omelchenko D."/>
            <person name="Novikova G."/>
            <person name="Obukhova E."/>
            <person name="Bogdanov V."/>
            <person name="Penin A."/>
            <person name="Logacheva M."/>
        </authorList>
    </citation>
    <scope>NUCLEOTIDE SEQUENCE</scope>
    <source>
        <strain evidence="1">Hsosn_3</strain>
        <tissue evidence="1">Leaf</tissue>
    </source>
</reference>
<comment type="caution">
    <text evidence="1">The sequence shown here is derived from an EMBL/GenBank/DDBJ whole genome shotgun (WGS) entry which is preliminary data.</text>
</comment>
<sequence length="297" mass="32906">MRRRDSSSLVPLDLEIERTAKQIRKQVREAKTQVGTMGDNVDEVPAARRMRLESLSVDRHQPVHPAQQVQNVHVFCDTCGEGHPTQQCPLIYHDASQSNTVNYVGNSNDQEKCFSVRSLDDEINMHMTEHNTNDPLELPVQEVASELNALPSVRKSVENFESSKMLEKSKAEKSLIEDLSNVKLGKLPSHLNARISVRYITHGAEQPTHGVNLPVCCRLLISTLRSNSSPTVVVQPRAPICHSTCHLASTSAATLPPRQQHISSQSSAIWSPTWIPVSSTVQSASSQRHVSYLVGLC</sequence>
<name>A0AAD8MFK7_9APIA</name>
<proteinExistence type="predicted"/>
<protein>
    <submittedName>
        <fullName evidence="1">Uncharacterized protein</fullName>
    </submittedName>
</protein>
<dbReference type="AlphaFoldDB" id="A0AAD8MFK7"/>
<keyword evidence="2" id="KW-1185">Reference proteome</keyword>
<organism evidence="1 2">
    <name type="scientific">Heracleum sosnowskyi</name>
    <dbReference type="NCBI Taxonomy" id="360622"/>
    <lineage>
        <taxon>Eukaryota</taxon>
        <taxon>Viridiplantae</taxon>
        <taxon>Streptophyta</taxon>
        <taxon>Embryophyta</taxon>
        <taxon>Tracheophyta</taxon>
        <taxon>Spermatophyta</taxon>
        <taxon>Magnoliopsida</taxon>
        <taxon>eudicotyledons</taxon>
        <taxon>Gunneridae</taxon>
        <taxon>Pentapetalae</taxon>
        <taxon>asterids</taxon>
        <taxon>campanulids</taxon>
        <taxon>Apiales</taxon>
        <taxon>Apiaceae</taxon>
        <taxon>Apioideae</taxon>
        <taxon>apioid superclade</taxon>
        <taxon>Tordylieae</taxon>
        <taxon>Tordyliinae</taxon>
        <taxon>Heracleum</taxon>
    </lineage>
</organism>
<reference evidence="1" key="2">
    <citation type="submission" date="2023-05" db="EMBL/GenBank/DDBJ databases">
        <authorList>
            <person name="Schelkunov M.I."/>
        </authorList>
    </citation>
    <scope>NUCLEOTIDE SEQUENCE</scope>
    <source>
        <strain evidence="1">Hsosn_3</strain>
        <tissue evidence="1">Leaf</tissue>
    </source>
</reference>
<evidence type="ECO:0000313" key="1">
    <source>
        <dbReference type="EMBL" id="KAK1370293.1"/>
    </source>
</evidence>
<evidence type="ECO:0000313" key="2">
    <source>
        <dbReference type="Proteomes" id="UP001237642"/>
    </source>
</evidence>
<dbReference type="Proteomes" id="UP001237642">
    <property type="component" value="Unassembled WGS sequence"/>
</dbReference>
<accession>A0AAD8MFK7</accession>
<gene>
    <name evidence="1" type="ORF">POM88_036385</name>
</gene>